<dbReference type="Proteomes" id="UP000887581">
    <property type="component" value="Unplaced"/>
</dbReference>
<dbReference type="WBParaSite" id="sdigi.contig785.g9760.t1">
    <property type="protein sequence ID" value="sdigi.contig785.g9760.t1"/>
    <property type="gene ID" value="sdigi.contig785.g9760"/>
</dbReference>
<sequence>MNSTLTYSTAGISLPVHYPMKLGLLVLMPNLILISQCKDNICRAKLNQRLLRDSTPYQKILTAKSLAVLNETIRRDHFQGHLLNRIVVPCKQDGSTERCELISKICDDAINEYMEATNHDDKLLEINLECGGDLPPRAKISGIRAEGTMKYGSDKEDSQDINQEAQIYRTKHPFQHLSTCSPAVPYPSANTFGRCSIEDYVKLLKERRKIQKQQ</sequence>
<evidence type="ECO:0000313" key="2">
    <source>
        <dbReference type="WBParaSite" id="sdigi.contig785.g9760.t1"/>
    </source>
</evidence>
<protein>
    <submittedName>
        <fullName evidence="2">Uncharacterized protein</fullName>
    </submittedName>
</protein>
<keyword evidence="1" id="KW-1185">Reference proteome</keyword>
<accession>A0A915Q2B3</accession>
<organism evidence="1 2">
    <name type="scientific">Setaria digitata</name>
    <dbReference type="NCBI Taxonomy" id="48799"/>
    <lineage>
        <taxon>Eukaryota</taxon>
        <taxon>Metazoa</taxon>
        <taxon>Ecdysozoa</taxon>
        <taxon>Nematoda</taxon>
        <taxon>Chromadorea</taxon>
        <taxon>Rhabditida</taxon>
        <taxon>Spirurina</taxon>
        <taxon>Spiruromorpha</taxon>
        <taxon>Filarioidea</taxon>
        <taxon>Setariidae</taxon>
        <taxon>Setaria</taxon>
    </lineage>
</organism>
<name>A0A915Q2B3_9BILA</name>
<evidence type="ECO:0000313" key="1">
    <source>
        <dbReference type="Proteomes" id="UP000887581"/>
    </source>
</evidence>
<proteinExistence type="predicted"/>
<dbReference type="AlphaFoldDB" id="A0A915Q2B3"/>
<reference evidence="2" key="1">
    <citation type="submission" date="2022-11" db="UniProtKB">
        <authorList>
            <consortium name="WormBaseParasite"/>
        </authorList>
    </citation>
    <scope>IDENTIFICATION</scope>
</reference>